<dbReference type="EMBL" id="LR746496">
    <property type="protein sequence ID" value="CAA7602253.1"/>
    <property type="molecule type" value="Genomic_DNA"/>
</dbReference>
<keyword evidence="5 6" id="KW-0472">Membrane</keyword>
<dbReference type="Proteomes" id="UP000836597">
    <property type="component" value="Chromosome"/>
</dbReference>
<reference evidence="7" key="2">
    <citation type="submission" date="2020-01" db="EMBL/GenBank/DDBJ databases">
        <authorList>
            <person name="Hornung B."/>
        </authorList>
    </citation>
    <scope>NUCLEOTIDE SEQUENCE</scope>
    <source>
        <strain evidence="7">PacBioINE</strain>
    </source>
</reference>
<evidence type="ECO:0000256" key="3">
    <source>
        <dbReference type="ARBA" id="ARBA00022692"/>
    </source>
</evidence>
<keyword evidence="9" id="KW-1185">Reference proteome</keyword>
<feature type="transmembrane region" description="Helical" evidence="6">
    <location>
        <begin position="73"/>
        <end position="92"/>
    </location>
</feature>
<feature type="transmembrane region" description="Helical" evidence="6">
    <location>
        <begin position="197"/>
        <end position="222"/>
    </location>
</feature>
<feature type="transmembrane region" description="Helical" evidence="6">
    <location>
        <begin position="139"/>
        <end position="166"/>
    </location>
</feature>
<reference evidence="8" key="1">
    <citation type="submission" date="2014-11" db="EMBL/GenBank/DDBJ databases">
        <authorList>
            <person name="Hornung B.V."/>
        </authorList>
    </citation>
    <scope>NUCLEOTIDE SEQUENCE</scope>
    <source>
        <strain evidence="8">INE</strain>
    </source>
</reference>
<dbReference type="Proteomes" id="UP001071230">
    <property type="component" value="Unassembled WGS sequence"/>
</dbReference>
<dbReference type="AlphaFoldDB" id="A0A8S0VXS7"/>
<gene>
    <name evidence="8" type="ORF">DEACI_1995</name>
    <name evidence="7" type="ORF">DEACI_2926</name>
</gene>
<evidence type="ECO:0000313" key="8">
    <source>
        <dbReference type="EMBL" id="CEJ07529.1"/>
    </source>
</evidence>
<dbReference type="PANTHER" id="PTHR43701">
    <property type="entry name" value="MEMBRANE TRANSPORTER PROTEIN MJ0441-RELATED"/>
    <property type="match status" value="1"/>
</dbReference>
<evidence type="ECO:0000256" key="2">
    <source>
        <dbReference type="ARBA" id="ARBA00009142"/>
    </source>
</evidence>
<feature type="transmembrane region" description="Helical" evidence="6">
    <location>
        <begin position="42"/>
        <end position="61"/>
    </location>
</feature>
<evidence type="ECO:0000256" key="1">
    <source>
        <dbReference type="ARBA" id="ARBA00004141"/>
    </source>
</evidence>
<dbReference type="RefSeq" id="WP_240985654.1">
    <property type="nucleotide sequence ID" value="NZ_CDGJ01000058.1"/>
</dbReference>
<comment type="subcellular location">
    <subcellularLocation>
        <location evidence="6">Cell membrane</location>
        <topology evidence="6">Multi-pass membrane protein</topology>
    </subcellularLocation>
    <subcellularLocation>
        <location evidence="1">Membrane</location>
        <topology evidence="1">Multi-pass membrane protein</topology>
    </subcellularLocation>
</comment>
<evidence type="ECO:0000256" key="4">
    <source>
        <dbReference type="ARBA" id="ARBA00022989"/>
    </source>
</evidence>
<evidence type="ECO:0000313" key="7">
    <source>
        <dbReference type="EMBL" id="CAA7602253.1"/>
    </source>
</evidence>
<keyword evidence="3 6" id="KW-0812">Transmembrane</keyword>
<keyword evidence="6" id="KW-1003">Cell membrane</keyword>
<sequence>MFGLVAVSGGVAVISFIFSMLGQGGGLVYMPLFHWVGYDIKTVAIPLGILLSATSKLFALPQYQRHHLIDWKGAWPMMIAALVLAPIGAMTTPFIPKNVVLWGFVGILLVAAVRTLFVVRQPDPDTELPWIRRAVLGSLVTGGAAFIGGLLGFAGGFIISPLLIWMGYPAKKSAATTAAIAAVSSLAGFTGHTTHMAITGGILVLTLVGATAGSVAGSWFMANKVKPSWIKTLYGLILIGVAGQLAGEPLHLGNVLTAAGVIFAAGYLLFQVYQRRRSHSHMSAS</sequence>
<evidence type="ECO:0000313" key="9">
    <source>
        <dbReference type="Proteomes" id="UP001071230"/>
    </source>
</evidence>
<keyword evidence="4 6" id="KW-1133">Transmembrane helix</keyword>
<protein>
    <recommendedName>
        <fullName evidence="6">Probable membrane transporter protein</fullName>
    </recommendedName>
</protein>
<dbReference type="EMBL" id="CDGJ01000058">
    <property type="protein sequence ID" value="CEJ07529.1"/>
    <property type="molecule type" value="Genomic_DNA"/>
</dbReference>
<dbReference type="InterPro" id="IPR051598">
    <property type="entry name" value="TSUP/Inactive_protease-like"/>
</dbReference>
<proteinExistence type="inferred from homology"/>
<feature type="transmembrane region" description="Helical" evidence="6">
    <location>
        <begin position="99"/>
        <end position="119"/>
    </location>
</feature>
<evidence type="ECO:0000256" key="5">
    <source>
        <dbReference type="ARBA" id="ARBA00023136"/>
    </source>
</evidence>
<name>A0A8S0VXS7_9FIRM</name>
<organism evidence="7">
    <name type="scientific">Acididesulfobacillus acetoxydans</name>
    <dbReference type="NCBI Taxonomy" id="1561005"/>
    <lineage>
        <taxon>Bacteria</taxon>
        <taxon>Bacillati</taxon>
        <taxon>Bacillota</taxon>
        <taxon>Clostridia</taxon>
        <taxon>Eubacteriales</taxon>
        <taxon>Peptococcaceae</taxon>
        <taxon>Acididesulfobacillus</taxon>
    </lineage>
</organism>
<dbReference type="GO" id="GO:0005886">
    <property type="term" value="C:plasma membrane"/>
    <property type="evidence" value="ECO:0007669"/>
    <property type="project" value="UniProtKB-SubCell"/>
</dbReference>
<feature type="transmembrane region" description="Helical" evidence="6">
    <location>
        <begin position="6"/>
        <end position="30"/>
    </location>
</feature>
<accession>A0A8S0VXS7</accession>
<evidence type="ECO:0000256" key="6">
    <source>
        <dbReference type="RuleBase" id="RU363041"/>
    </source>
</evidence>
<dbReference type="InterPro" id="IPR002781">
    <property type="entry name" value="TM_pro_TauE-like"/>
</dbReference>
<comment type="similarity">
    <text evidence="2 6">Belongs to the 4-toluene sulfonate uptake permease (TSUP) (TC 2.A.102) family.</text>
</comment>
<feature type="transmembrane region" description="Helical" evidence="6">
    <location>
        <begin position="229"/>
        <end position="246"/>
    </location>
</feature>
<dbReference type="Pfam" id="PF01925">
    <property type="entry name" value="TauE"/>
    <property type="match status" value="1"/>
</dbReference>
<dbReference type="PANTHER" id="PTHR43701:SF2">
    <property type="entry name" value="MEMBRANE TRANSPORTER PROTEIN YJNA-RELATED"/>
    <property type="match status" value="1"/>
</dbReference>
<feature type="transmembrane region" description="Helical" evidence="6">
    <location>
        <begin position="252"/>
        <end position="273"/>
    </location>
</feature>
<dbReference type="KEGG" id="aacx:DEACI_2926"/>